<name>A0AAV5U280_9BILA</name>
<organism evidence="4 5">
    <name type="scientific">Pristionchus entomophagus</name>
    <dbReference type="NCBI Taxonomy" id="358040"/>
    <lineage>
        <taxon>Eukaryota</taxon>
        <taxon>Metazoa</taxon>
        <taxon>Ecdysozoa</taxon>
        <taxon>Nematoda</taxon>
        <taxon>Chromadorea</taxon>
        <taxon>Rhabditida</taxon>
        <taxon>Rhabditina</taxon>
        <taxon>Diplogasteromorpha</taxon>
        <taxon>Diplogasteroidea</taxon>
        <taxon>Neodiplogasteridae</taxon>
        <taxon>Pristionchus</taxon>
    </lineage>
</organism>
<dbReference type="InterPro" id="IPR058830">
    <property type="entry name" value="LolA-like_dom_1st"/>
</dbReference>
<comment type="caution">
    <text evidence="4">The sequence shown here is derived from an EMBL/GenBank/DDBJ whole genome shotgun (WGS) entry which is preliminary data.</text>
</comment>
<evidence type="ECO:0000259" key="3">
    <source>
        <dbReference type="Pfam" id="PF25897"/>
    </source>
</evidence>
<evidence type="ECO:0000256" key="1">
    <source>
        <dbReference type="SAM" id="Phobius"/>
    </source>
</evidence>
<keyword evidence="1" id="KW-0472">Membrane</keyword>
<dbReference type="AlphaFoldDB" id="A0AAV5U280"/>
<feature type="domain" description="LolA-like" evidence="3">
    <location>
        <begin position="35"/>
        <end position="223"/>
    </location>
</feature>
<feature type="transmembrane region" description="Helical" evidence="1">
    <location>
        <begin position="575"/>
        <end position="598"/>
    </location>
</feature>
<feature type="non-terminal residue" evidence="4">
    <location>
        <position position="1"/>
    </location>
</feature>
<keyword evidence="1" id="KW-0812">Transmembrane</keyword>
<dbReference type="EMBL" id="BTSX01000005">
    <property type="protein sequence ID" value="GMT00606.1"/>
    <property type="molecule type" value="Genomic_DNA"/>
</dbReference>
<gene>
    <name evidence="4" type="ORF">PENTCL1PPCAC_22780</name>
</gene>
<evidence type="ECO:0000256" key="2">
    <source>
        <dbReference type="SAM" id="SignalP"/>
    </source>
</evidence>
<feature type="signal peptide" evidence="2">
    <location>
        <begin position="1"/>
        <end position="18"/>
    </location>
</feature>
<reference evidence="4" key="1">
    <citation type="submission" date="2023-10" db="EMBL/GenBank/DDBJ databases">
        <title>Genome assembly of Pristionchus species.</title>
        <authorList>
            <person name="Yoshida K."/>
            <person name="Sommer R.J."/>
        </authorList>
    </citation>
    <scope>NUCLEOTIDE SEQUENCE</scope>
    <source>
        <strain evidence="4">RS0144</strain>
    </source>
</reference>
<keyword evidence="1" id="KW-1133">Transmembrane helix</keyword>
<evidence type="ECO:0000313" key="4">
    <source>
        <dbReference type="EMBL" id="GMT00606.1"/>
    </source>
</evidence>
<proteinExistence type="predicted"/>
<feature type="chain" id="PRO_5043630119" description="LolA-like domain-containing protein" evidence="2">
    <location>
        <begin position="19"/>
        <end position="612"/>
    </location>
</feature>
<sequence>LVSWVLLLLYSTITICMSESLANKCAHTEHTEPSKLPSKMKIPPSFMVSSVFTDWIRNSTMIIDEIRNDTIYAIETTTRNGKEKWSSLGDQLLHIINDTNCSVVNEPVIFSLLPDIASTFSISPNVTSLAVLANAILDKNFDGNINGTRVVSGVEGVGWIVCLELPQSAVVAVEVVYAGENSIMPPSFPFNNPVILSLALTYYTNASDNDNVAERVSLDFSPFRQVLDLDRHLEIAHGVVCNGLDQQSNISITFPENFEVIYSKMDSNSNSEVTSKLTYDKESDIIGESVIDGWATLLNKSFRKEDYFVVHDITRKTEFVFSSSPSCSIRLIPEETKTSALNEFTPVDLFFPLNFSSLNFSLHSNVSLSNMRVLEYRANYNSSAGNKVVEAILHQSKLSTVSIYSEGALQSIMNMAVKNKSMPYGDSVNLAAMLRGCFNSSSSNMVSFILNGVCMDSIWKWREDAVSNVIANDLLLNASVNISPYRLSFAYIEDAGGDGKNINTRVILKVAERMEGSPEMTASQVVDHLRKLSPKISFKISDTVTWETTGDGLVPYPPPPPVLPPSFNGYTSGSMLVMAIFMVMFGVAFGAGGVYVMLRRQRISTLAYQVFE</sequence>
<dbReference type="Proteomes" id="UP001432027">
    <property type="component" value="Unassembled WGS sequence"/>
</dbReference>
<protein>
    <recommendedName>
        <fullName evidence="3">LolA-like domain-containing protein</fullName>
    </recommendedName>
</protein>
<keyword evidence="2" id="KW-0732">Signal</keyword>
<dbReference type="Pfam" id="PF25897">
    <property type="entry name" value="LolA_1st_nematode"/>
    <property type="match status" value="1"/>
</dbReference>
<accession>A0AAV5U280</accession>
<evidence type="ECO:0000313" key="5">
    <source>
        <dbReference type="Proteomes" id="UP001432027"/>
    </source>
</evidence>
<keyword evidence="5" id="KW-1185">Reference proteome</keyword>